<name>A0A0E9USP3_ANGAN</name>
<accession>A0A0E9USP3</accession>
<sequence>MSHYADIRGARSSPQEALFIFCG</sequence>
<reference evidence="1" key="1">
    <citation type="submission" date="2014-11" db="EMBL/GenBank/DDBJ databases">
        <authorList>
            <person name="Amaro Gonzalez C."/>
        </authorList>
    </citation>
    <scope>NUCLEOTIDE SEQUENCE</scope>
</reference>
<dbReference type="EMBL" id="GBXM01039693">
    <property type="protein sequence ID" value="JAH68884.1"/>
    <property type="molecule type" value="Transcribed_RNA"/>
</dbReference>
<protein>
    <submittedName>
        <fullName evidence="1">Uncharacterized protein</fullName>
    </submittedName>
</protein>
<reference evidence="1" key="2">
    <citation type="journal article" date="2015" name="Fish Shellfish Immunol.">
        <title>Early steps in the European eel (Anguilla anguilla)-Vibrio vulnificus interaction in the gills: Role of the RtxA13 toxin.</title>
        <authorList>
            <person name="Callol A."/>
            <person name="Pajuelo D."/>
            <person name="Ebbesson L."/>
            <person name="Teles M."/>
            <person name="MacKenzie S."/>
            <person name="Amaro C."/>
        </authorList>
    </citation>
    <scope>NUCLEOTIDE SEQUENCE</scope>
</reference>
<organism evidence="1">
    <name type="scientific">Anguilla anguilla</name>
    <name type="common">European freshwater eel</name>
    <name type="synonym">Muraena anguilla</name>
    <dbReference type="NCBI Taxonomy" id="7936"/>
    <lineage>
        <taxon>Eukaryota</taxon>
        <taxon>Metazoa</taxon>
        <taxon>Chordata</taxon>
        <taxon>Craniata</taxon>
        <taxon>Vertebrata</taxon>
        <taxon>Euteleostomi</taxon>
        <taxon>Actinopterygii</taxon>
        <taxon>Neopterygii</taxon>
        <taxon>Teleostei</taxon>
        <taxon>Anguilliformes</taxon>
        <taxon>Anguillidae</taxon>
        <taxon>Anguilla</taxon>
    </lineage>
</organism>
<evidence type="ECO:0000313" key="1">
    <source>
        <dbReference type="EMBL" id="JAH68884.1"/>
    </source>
</evidence>
<proteinExistence type="predicted"/>
<dbReference type="AlphaFoldDB" id="A0A0E9USP3"/>